<keyword evidence="2" id="KW-1185">Reference proteome</keyword>
<dbReference type="InterPro" id="IPR034660">
    <property type="entry name" value="DinB/YfiT-like"/>
</dbReference>
<dbReference type="NCBIfam" id="TIGR03085">
    <property type="entry name" value="TIGR03085 family metal-binding protein"/>
    <property type="match status" value="1"/>
</dbReference>
<dbReference type="InterPro" id="IPR017519">
    <property type="entry name" value="CHP03085"/>
</dbReference>
<dbReference type="AlphaFoldDB" id="A0A1G8MZ94"/>
<dbReference type="EMBL" id="FNDN01000010">
    <property type="protein sequence ID" value="SDI73234.1"/>
    <property type="molecule type" value="Genomic_DNA"/>
</dbReference>
<dbReference type="RefSeq" id="WP_072738714.1">
    <property type="nucleotide sequence ID" value="NZ_CP048813.1"/>
</dbReference>
<proteinExistence type="predicted"/>
<sequence length="208" mass="23129">MTFARDERRALVATMVETGPDAPTLCGQWTTRDLAAHLIARERRLDSAPGILVPALAGHTERVRAGIARRPWTTLLDQVRSGPPVWSPLRWVDALANTAEMFVHHEDVRRAEGRAWTPRELGDDRQDALWKLVSGMGRRAYRKAPVTVVLERPDGRRVVARTAGESVVTVRGEPAEQLLYAFGRDQVRLDLDGEPDDVAAVTALDRSL</sequence>
<protein>
    <submittedName>
        <fullName evidence="1">TIGR03085 family protein</fullName>
    </submittedName>
</protein>
<reference evidence="1 2" key="1">
    <citation type="submission" date="2016-10" db="EMBL/GenBank/DDBJ databases">
        <authorList>
            <person name="de Groot N.N."/>
        </authorList>
    </citation>
    <scope>NUCLEOTIDE SEQUENCE [LARGE SCALE GENOMIC DNA]</scope>
    <source>
        <strain evidence="1 2">DSM 44892</strain>
    </source>
</reference>
<organism evidence="1 2">
    <name type="scientific">Rhodococcus triatomae</name>
    <dbReference type="NCBI Taxonomy" id="300028"/>
    <lineage>
        <taxon>Bacteria</taxon>
        <taxon>Bacillati</taxon>
        <taxon>Actinomycetota</taxon>
        <taxon>Actinomycetes</taxon>
        <taxon>Mycobacteriales</taxon>
        <taxon>Nocardiaceae</taxon>
        <taxon>Rhodococcus</taxon>
    </lineage>
</organism>
<dbReference type="InterPro" id="IPR017517">
    <property type="entry name" value="Maleyloyr_isom"/>
</dbReference>
<gene>
    <name evidence="1" type="ORF">SAMN05444695_110129</name>
</gene>
<dbReference type="Proteomes" id="UP000183263">
    <property type="component" value="Unassembled WGS sequence"/>
</dbReference>
<name>A0A1G8MZ94_9NOCA</name>
<dbReference type="NCBIfam" id="TIGR03083">
    <property type="entry name" value="maleylpyruvate isomerase family mycothiol-dependent enzyme"/>
    <property type="match status" value="1"/>
</dbReference>
<dbReference type="OrthoDB" id="3268903at2"/>
<dbReference type="SUPFAM" id="SSF109854">
    <property type="entry name" value="DinB/YfiT-like putative metalloenzymes"/>
    <property type="match status" value="1"/>
</dbReference>
<evidence type="ECO:0000313" key="2">
    <source>
        <dbReference type="Proteomes" id="UP000183263"/>
    </source>
</evidence>
<evidence type="ECO:0000313" key="1">
    <source>
        <dbReference type="EMBL" id="SDI73234.1"/>
    </source>
</evidence>
<accession>A0A1G8MZ94</accession>